<sequence length="92" mass="10280">MYCSSWPTDECLACYSYYMTGVSFIARTLLRGVCVLYTLNVRFLCNLRTVLSTLTPLYDVCILLVTPTSLKGGRISLITPASLFVRFVHEGA</sequence>
<name>A0AAD9JVM2_RIDPI</name>
<comment type="caution">
    <text evidence="1">The sequence shown here is derived from an EMBL/GenBank/DDBJ whole genome shotgun (WGS) entry which is preliminary data.</text>
</comment>
<dbReference type="Proteomes" id="UP001209878">
    <property type="component" value="Unassembled WGS sequence"/>
</dbReference>
<proteinExistence type="predicted"/>
<evidence type="ECO:0000313" key="1">
    <source>
        <dbReference type="EMBL" id="KAK2160158.1"/>
    </source>
</evidence>
<reference evidence="1" key="1">
    <citation type="journal article" date="2023" name="Mol. Biol. Evol.">
        <title>Third-Generation Sequencing Reveals the Adaptive Role of the Epigenome in Three Deep-Sea Polychaetes.</title>
        <authorList>
            <person name="Perez M."/>
            <person name="Aroh O."/>
            <person name="Sun Y."/>
            <person name="Lan Y."/>
            <person name="Juniper S.K."/>
            <person name="Young C.R."/>
            <person name="Angers B."/>
            <person name="Qian P.Y."/>
        </authorList>
    </citation>
    <scope>NUCLEOTIDE SEQUENCE</scope>
    <source>
        <strain evidence="1">R07B-5</strain>
    </source>
</reference>
<accession>A0AAD9JVM2</accession>
<protein>
    <submittedName>
        <fullName evidence="1">Uncharacterized protein</fullName>
    </submittedName>
</protein>
<keyword evidence="2" id="KW-1185">Reference proteome</keyword>
<gene>
    <name evidence="1" type="ORF">NP493_1666g00012</name>
</gene>
<organism evidence="1 2">
    <name type="scientific">Ridgeia piscesae</name>
    <name type="common">Tubeworm</name>
    <dbReference type="NCBI Taxonomy" id="27915"/>
    <lineage>
        <taxon>Eukaryota</taxon>
        <taxon>Metazoa</taxon>
        <taxon>Spiralia</taxon>
        <taxon>Lophotrochozoa</taxon>
        <taxon>Annelida</taxon>
        <taxon>Polychaeta</taxon>
        <taxon>Sedentaria</taxon>
        <taxon>Canalipalpata</taxon>
        <taxon>Sabellida</taxon>
        <taxon>Siboglinidae</taxon>
        <taxon>Ridgeia</taxon>
    </lineage>
</organism>
<evidence type="ECO:0000313" key="2">
    <source>
        <dbReference type="Proteomes" id="UP001209878"/>
    </source>
</evidence>
<dbReference type="AlphaFoldDB" id="A0AAD9JVM2"/>
<dbReference type="EMBL" id="JAODUO010001666">
    <property type="protein sequence ID" value="KAK2160158.1"/>
    <property type="molecule type" value="Genomic_DNA"/>
</dbReference>